<evidence type="ECO:0000313" key="1">
    <source>
        <dbReference type="EMBL" id="GIJ56378.1"/>
    </source>
</evidence>
<name>A0A8J3Z7L3_9ACTN</name>
<proteinExistence type="predicted"/>
<sequence>MRLQDAAPADGTILDRAAAVLAVHTDDNGMCAGCLGAWARLAPSPCEQRRWAASVVERYANRPNQD</sequence>
<reference evidence="1" key="1">
    <citation type="submission" date="2021-01" db="EMBL/GenBank/DDBJ databases">
        <title>Whole genome shotgun sequence of Virgisporangium aurantiacum NBRC 16421.</title>
        <authorList>
            <person name="Komaki H."/>
            <person name="Tamura T."/>
        </authorList>
    </citation>
    <scope>NUCLEOTIDE SEQUENCE</scope>
    <source>
        <strain evidence="1">NBRC 16421</strain>
    </source>
</reference>
<evidence type="ECO:0000313" key="2">
    <source>
        <dbReference type="Proteomes" id="UP000612585"/>
    </source>
</evidence>
<accession>A0A8J3Z7L3</accession>
<dbReference type="AlphaFoldDB" id="A0A8J3Z7L3"/>
<comment type="caution">
    <text evidence="1">The sequence shown here is derived from an EMBL/GenBank/DDBJ whole genome shotgun (WGS) entry which is preliminary data.</text>
</comment>
<organism evidence="1 2">
    <name type="scientific">Virgisporangium aurantiacum</name>
    <dbReference type="NCBI Taxonomy" id="175570"/>
    <lineage>
        <taxon>Bacteria</taxon>
        <taxon>Bacillati</taxon>
        <taxon>Actinomycetota</taxon>
        <taxon>Actinomycetes</taxon>
        <taxon>Micromonosporales</taxon>
        <taxon>Micromonosporaceae</taxon>
        <taxon>Virgisporangium</taxon>
    </lineage>
</organism>
<protein>
    <submittedName>
        <fullName evidence="1">Uncharacterized protein</fullName>
    </submittedName>
</protein>
<keyword evidence="2" id="KW-1185">Reference proteome</keyword>
<gene>
    <name evidence="1" type="ORF">Vau01_038940</name>
</gene>
<dbReference type="Proteomes" id="UP000612585">
    <property type="component" value="Unassembled WGS sequence"/>
</dbReference>
<dbReference type="EMBL" id="BOPG01000024">
    <property type="protein sequence ID" value="GIJ56378.1"/>
    <property type="molecule type" value="Genomic_DNA"/>
</dbReference>